<accession>A0AAJ0GX16</accession>
<dbReference type="Gene3D" id="3.30.465.10">
    <property type="match status" value="2"/>
</dbReference>
<dbReference type="RefSeq" id="XP_062723469.1">
    <property type="nucleotide sequence ID" value="XM_062862373.1"/>
</dbReference>
<dbReference type="InterPro" id="IPR036318">
    <property type="entry name" value="FAD-bd_PCMH-like_sf"/>
</dbReference>
<keyword evidence="5" id="KW-1185">Reference proteome</keyword>
<protein>
    <recommendedName>
        <fullName evidence="3">FAD-binding PCMH-type domain-containing protein</fullName>
    </recommendedName>
</protein>
<dbReference type="Proteomes" id="UP001273166">
    <property type="component" value="Unassembled WGS sequence"/>
</dbReference>
<reference evidence="4" key="1">
    <citation type="journal article" date="2023" name="Mol. Phylogenet. Evol.">
        <title>Genome-scale phylogeny and comparative genomics of the fungal order Sordariales.</title>
        <authorList>
            <person name="Hensen N."/>
            <person name="Bonometti L."/>
            <person name="Westerberg I."/>
            <person name="Brannstrom I.O."/>
            <person name="Guillou S."/>
            <person name="Cros-Aarteil S."/>
            <person name="Calhoun S."/>
            <person name="Haridas S."/>
            <person name="Kuo A."/>
            <person name="Mondo S."/>
            <person name="Pangilinan J."/>
            <person name="Riley R."/>
            <person name="LaButti K."/>
            <person name="Andreopoulos B."/>
            <person name="Lipzen A."/>
            <person name="Chen C."/>
            <person name="Yan M."/>
            <person name="Daum C."/>
            <person name="Ng V."/>
            <person name="Clum A."/>
            <person name="Steindorff A."/>
            <person name="Ohm R.A."/>
            <person name="Martin F."/>
            <person name="Silar P."/>
            <person name="Natvig D.O."/>
            <person name="Lalanne C."/>
            <person name="Gautier V."/>
            <person name="Ament-Velasquez S.L."/>
            <person name="Kruys A."/>
            <person name="Hutchinson M.I."/>
            <person name="Powell A.J."/>
            <person name="Barry K."/>
            <person name="Miller A.N."/>
            <person name="Grigoriev I.V."/>
            <person name="Debuchy R."/>
            <person name="Gladieux P."/>
            <person name="Hiltunen Thoren M."/>
            <person name="Johannesson H."/>
        </authorList>
    </citation>
    <scope>NUCLEOTIDE SEQUENCE</scope>
    <source>
        <strain evidence="4">CBS 333.67</strain>
    </source>
</reference>
<dbReference type="EMBL" id="JAUDZG010000003">
    <property type="protein sequence ID" value="KAK3307689.1"/>
    <property type="molecule type" value="Genomic_DNA"/>
</dbReference>
<organism evidence="4 5">
    <name type="scientific">Chaetomium strumarium</name>
    <dbReference type="NCBI Taxonomy" id="1170767"/>
    <lineage>
        <taxon>Eukaryota</taxon>
        <taxon>Fungi</taxon>
        <taxon>Dikarya</taxon>
        <taxon>Ascomycota</taxon>
        <taxon>Pezizomycotina</taxon>
        <taxon>Sordariomycetes</taxon>
        <taxon>Sordariomycetidae</taxon>
        <taxon>Sordariales</taxon>
        <taxon>Chaetomiaceae</taxon>
        <taxon>Chaetomium</taxon>
    </lineage>
</organism>
<dbReference type="GO" id="GO:0016491">
    <property type="term" value="F:oxidoreductase activity"/>
    <property type="evidence" value="ECO:0007669"/>
    <property type="project" value="UniProtKB-KW"/>
</dbReference>
<name>A0AAJ0GX16_9PEZI</name>
<dbReference type="GeneID" id="87881202"/>
<evidence type="ECO:0000256" key="1">
    <source>
        <dbReference type="ARBA" id="ARBA00005466"/>
    </source>
</evidence>
<dbReference type="PROSITE" id="PS51387">
    <property type="entry name" value="FAD_PCMH"/>
    <property type="match status" value="1"/>
</dbReference>
<evidence type="ECO:0000256" key="2">
    <source>
        <dbReference type="ARBA" id="ARBA00023002"/>
    </source>
</evidence>
<gene>
    <name evidence="4" type="ORF">B0T15DRAFT_185793</name>
</gene>
<comment type="caution">
    <text evidence="4">The sequence shown here is derived from an EMBL/GenBank/DDBJ whole genome shotgun (WGS) entry which is preliminary data.</text>
</comment>
<evidence type="ECO:0000259" key="3">
    <source>
        <dbReference type="PROSITE" id="PS51387"/>
    </source>
</evidence>
<comment type="similarity">
    <text evidence="1">Belongs to the oxygen-dependent FAD-linked oxidoreductase family.</text>
</comment>
<dbReference type="PANTHER" id="PTHR13878">
    <property type="entry name" value="GULONOLACTONE OXIDASE"/>
    <property type="match status" value="1"/>
</dbReference>
<dbReference type="AlphaFoldDB" id="A0AAJ0GX16"/>
<dbReference type="PANTHER" id="PTHR13878:SF91">
    <property type="entry name" value="FAD BINDING DOMAIN PROTEIN (AFU_ORTHOLOGUE AFUA_6G12070)-RELATED"/>
    <property type="match status" value="1"/>
</dbReference>
<sequence length="629" mass="66929">MRSTLPALACAVFSQTVHSLAAHRWDAAQDTQLTPDAIADFDAVSFGNLRAQRLARSSRAGPQCKAFPGDPSWPSENEWSQLNQTLDGALLNPLPPASVCYSTSPNFNAEACRFAVSNASQTTFYLDDPVTILTQWPQGNTCLLSANPTGNCTQGGYPVYVVNATTVKQVQAAVNFGRNRNVRLVIKNTGHDFVGRNTGAGSLSVWTHYLKGFEFLPNYSQPNGTYRGPAARVGAGLQVWEAFAHAERHNVTLVSASCLTVGSYGGWITGGGHSPLSSKFGLGVDQVLELQVVTADGRCVTADAQMNPDLFFALRGGGGSTYGIITSAIVKAQPQINLTIASFTFALGNTTSITPGPSVTVADANVFWKGFNAVYAFGIPTIDAGGYLWTTATPAGSGRYQMQVQAQMPGLTPAATSAFVQPLVRTLNDLGIPVAINTPATQVYSSHMGNHGGGPGNSYLASRLFPRASFENATLFAAVMDAARATVEAGYTFHGLNMAPTVKAGGYAAPAGVNPVWRDVAMHADVFASINMGTVTPAEAAAEQRRLNGYMDALRAATPGGGAYFNECDVLEPDWQTSFFGSNYDRLVSIKRDWDPWHVFWAPTTPGSEAWAVQTPTELPTQNGRLCRV</sequence>
<dbReference type="Pfam" id="PF08031">
    <property type="entry name" value="BBE"/>
    <property type="match status" value="1"/>
</dbReference>
<dbReference type="InterPro" id="IPR006094">
    <property type="entry name" value="Oxid_FAD_bind_N"/>
</dbReference>
<dbReference type="SUPFAM" id="SSF56176">
    <property type="entry name" value="FAD-binding/transporter-associated domain-like"/>
    <property type="match status" value="1"/>
</dbReference>
<feature type="domain" description="FAD-binding PCMH-type" evidence="3">
    <location>
        <begin position="154"/>
        <end position="335"/>
    </location>
</feature>
<keyword evidence="2" id="KW-0560">Oxidoreductase</keyword>
<dbReference type="InterPro" id="IPR012951">
    <property type="entry name" value="BBE"/>
</dbReference>
<dbReference type="InterPro" id="IPR050432">
    <property type="entry name" value="FAD-linked_Oxidoreductases_BP"/>
</dbReference>
<reference evidence="4" key="2">
    <citation type="submission" date="2023-06" db="EMBL/GenBank/DDBJ databases">
        <authorList>
            <consortium name="Lawrence Berkeley National Laboratory"/>
            <person name="Mondo S.J."/>
            <person name="Hensen N."/>
            <person name="Bonometti L."/>
            <person name="Westerberg I."/>
            <person name="Brannstrom I.O."/>
            <person name="Guillou S."/>
            <person name="Cros-Aarteil S."/>
            <person name="Calhoun S."/>
            <person name="Haridas S."/>
            <person name="Kuo A."/>
            <person name="Pangilinan J."/>
            <person name="Riley R."/>
            <person name="Labutti K."/>
            <person name="Andreopoulos B."/>
            <person name="Lipzen A."/>
            <person name="Chen C."/>
            <person name="Yanf M."/>
            <person name="Daum C."/>
            <person name="Ng V."/>
            <person name="Clum A."/>
            <person name="Steindorff A."/>
            <person name="Ohm R."/>
            <person name="Martin F."/>
            <person name="Silar P."/>
            <person name="Natvig D."/>
            <person name="Lalanne C."/>
            <person name="Gautier V."/>
            <person name="Ament-Velasquez S.L."/>
            <person name="Kruys A."/>
            <person name="Hutchinson M.I."/>
            <person name="Powell A.J."/>
            <person name="Barry K."/>
            <person name="Miller A.N."/>
            <person name="Grigoriev I.V."/>
            <person name="Debuchy R."/>
            <person name="Gladieux P."/>
            <person name="Thoren M.H."/>
            <person name="Johannesson H."/>
        </authorList>
    </citation>
    <scope>NUCLEOTIDE SEQUENCE</scope>
    <source>
        <strain evidence="4">CBS 333.67</strain>
    </source>
</reference>
<evidence type="ECO:0000313" key="5">
    <source>
        <dbReference type="Proteomes" id="UP001273166"/>
    </source>
</evidence>
<proteinExistence type="inferred from homology"/>
<dbReference type="InterPro" id="IPR016169">
    <property type="entry name" value="FAD-bd_PCMH_sub2"/>
</dbReference>
<dbReference type="InterPro" id="IPR016166">
    <property type="entry name" value="FAD-bd_PCMH"/>
</dbReference>
<dbReference type="Pfam" id="PF01565">
    <property type="entry name" value="FAD_binding_4"/>
    <property type="match status" value="1"/>
</dbReference>
<dbReference type="GO" id="GO:0071949">
    <property type="term" value="F:FAD binding"/>
    <property type="evidence" value="ECO:0007669"/>
    <property type="project" value="InterPro"/>
</dbReference>
<evidence type="ECO:0000313" key="4">
    <source>
        <dbReference type="EMBL" id="KAK3307689.1"/>
    </source>
</evidence>